<keyword evidence="1" id="KW-1133">Transmembrane helix</keyword>
<protein>
    <recommendedName>
        <fullName evidence="2">DUF6785 domain-containing protein</fullName>
    </recommendedName>
</protein>
<comment type="caution">
    <text evidence="3">The sequence shown here is derived from an EMBL/GenBank/DDBJ whole genome shotgun (WGS) entry which is preliminary data.</text>
</comment>
<evidence type="ECO:0000313" key="3">
    <source>
        <dbReference type="EMBL" id="GAG48002.1"/>
    </source>
</evidence>
<proteinExistence type="predicted"/>
<dbReference type="InterPro" id="IPR046712">
    <property type="entry name" value="DUF6785"/>
</dbReference>
<feature type="non-terminal residue" evidence="3">
    <location>
        <position position="229"/>
    </location>
</feature>
<dbReference type="EMBL" id="BARS01053024">
    <property type="protein sequence ID" value="GAG48002.1"/>
    <property type="molecule type" value="Genomic_DNA"/>
</dbReference>
<dbReference type="Pfam" id="PF20581">
    <property type="entry name" value="DUF6785"/>
    <property type="match status" value="1"/>
</dbReference>
<feature type="domain" description="DUF6785" evidence="2">
    <location>
        <begin position="14"/>
        <end position="221"/>
    </location>
</feature>
<name>X0YM32_9ZZZZ</name>
<dbReference type="AlphaFoldDB" id="X0YM32"/>
<feature type="transmembrane region" description="Helical" evidence="1">
    <location>
        <begin position="189"/>
        <end position="207"/>
    </location>
</feature>
<evidence type="ECO:0000256" key="1">
    <source>
        <dbReference type="SAM" id="Phobius"/>
    </source>
</evidence>
<keyword evidence="1" id="KW-0472">Membrane</keyword>
<gene>
    <name evidence="3" type="ORF">S01H1_78749</name>
</gene>
<feature type="transmembrane region" description="Helical" evidence="1">
    <location>
        <begin position="22"/>
        <end position="41"/>
    </location>
</feature>
<sequence>FYGEVVFASRNWNVFWSSGVPAPWPLTVLFLLTALTSIPAFRRLRLTRPELLTVYSVVLVVTPLFGIHVLFYLLSKVPSFYHIGRIEPMWESAFINLIPTWWGPSSLSAVEGYFVGGTAVPWSEWSLPLAAWGSFMVALFVANVCLLVLVQQQWIRRERLTFPLAQIPLEAVDEVPNGGRAARLPVSGAFWAGMAVAAVIGFVSQLSQRLPAVPSLPLQYTVMSPTFVG</sequence>
<evidence type="ECO:0000259" key="2">
    <source>
        <dbReference type="Pfam" id="PF20581"/>
    </source>
</evidence>
<reference evidence="3" key="1">
    <citation type="journal article" date="2014" name="Front. Microbiol.">
        <title>High frequency of phylogenetically diverse reductive dehalogenase-homologous genes in deep subseafloor sedimentary metagenomes.</title>
        <authorList>
            <person name="Kawai M."/>
            <person name="Futagami T."/>
            <person name="Toyoda A."/>
            <person name="Takaki Y."/>
            <person name="Nishi S."/>
            <person name="Hori S."/>
            <person name="Arai W."/>
            <person name="Tsubouchi T."/>
            <person name="Morono Y."/>
            <person name="Uchiyama I."/>
            <person name="Ito T."/>
            <person name="Fujiyama A."/>
            <person name="Inagaki F."/>
            <person name="Takami H."/>
        </authorList>
    </citation>
    <scope>NUCLEOTIDE SEQUENCE</scope>
    <source>
        <strain evidence="3">Expedition CK06-06</strain>
    </source>
</reference>
<organism evidence="3">
    <name type="scientific">marine sediment metagenome</name>
    <dbReference type="NCBI Taxonomy" id="412755"/>
    <lineage>
        <taxon>unclassified sequences</taxon>
        <taxon>metagenomes</taxon>
        <taxon>ecological metagenomes</taxon>
    </lineage>
</organism>
<feature type="transmembrane region" description="Helical" evidence="1">
    <location>
        <begin position="53"/>
        <end position="74"/>
    </location>
</feature>
<feature type="non-terminal residue" evidence="3">
    <location>
        <position position="1"/>
    </location>
</feature>
<accession>X0YM32</accession>
<keyword evidence="1" id="KW-0812">Transmembrane</keyword>
<feature type="transmembrane region" description="Helical" evidence="1">
    <location>
        <begin position="129"/>
        <end position="150"/>
    </location>
</feature>